<dbReference type="Proteomes" id="UP001589610">
    <property type="component" value="Unassembled WGS sequence"/>
</dbReference>
<comment type="caution">
    <text evidence="2">The sequence shown here is derived from an EMBL/GenBank/DDBJ whole genome shotgun (WGS) entry which is preliminary data.</text>
</comment>
<sequence>MTARELDDPAGLEVLTVVVMTGADVLVTGEASNGGLPAAVSRAPAAGRHGVRPTRMDDQK</sequence>
<reference evidence="2 3" key="1">
    <citation type="submission" date="2024-09" db="EMBL/GenBank/DDBJ databases">
        <authorList>
            <person name="Sun Q."/>
            <person name="Mori K."/>
        </authorList>
    </citation>
    <scope>NUCLEOTIDE SEQUENCE [LARGE SCALE GENOMIC DNA]</scope>
    <source>
        <strain evidence="2 3">JCM 3028</strain>
    </source>
</reference>
<proteinExistence type="predicted"/>
<evidence type="ECO:0000256" key="1">
    <source>
        <dbReference type="SAM" id="MobiDB-lite"/>
    </source>
</evidence>
<organism evidence="2 3">
    <name type="scientific">Streptosporangium vulgare</name>
    <dbReference type="NCBI Taxonomy" id="46190"/>
    <lineage>
        <taxon>Bacteria</taxon>
        <taxon>Bacillati</taxon>
        <taxon>Actinomycetota</taxon>
        <taxon>Actinomycetes</taxon>
        <taxon>Streptosporangiales</taxon>
        <taxon>Streptosporangiaceae</taxon>
        <taxon>Streptosporangium</taxon>
    </lineage>
</organism>
<evidence type="ECO:0000313" key="2">
    <source>
        <dbReference type="EMBL" id="MFB9680997.1"/>
    </source>
</evidence>
<dbReference type="RefSeq" id="WP_344748457.1">
    <property type="nucleotide sequence ID" value="NZ_BAAAWW010000159.1"/>
</dbReference>
<keyword evidence="3" id="KW-1185">Reference proteome</keyword>
<name>A0ABV5TPD8_9ACTN</name>
<gene>
    <name evidence="2" type="ORF">ACFFRH_36445</name>
</gene>
<feature type="region of interest" description="Disordered" evidence="1">
    <location>
        <begin position="30"/>
        <end position="60"/>
    </location>
</feature>
<evidence type="ECO:0000313" key="3">
    <source>
        <dbReference type="Proteomes" id="UP001589610"/>
    </source>
</evidence>
<accession>A0ABV5TPD8</accession>
<protein>
    <submittedName>
        <fullName evidence="2">Uncharacterized protein</fullName>
    </submittedName>
</protein>
<dbReference type="EMBL" id="JBHMBS010000028">
    <property type="protein sequence ID" value="MFB9680997.1"/>
    <property type="molecule type" value="Genomic_DNA"/>
</dbReference>